<feature type="compositionally biased region" description="Basic residues" evidence="1">
    <location>
        <begin position="199"/>
        <end position="216"/>
    </location>
</feature>
<dbReference type="Pfam" id="PF16561">
    <property type="entry name" value="AMPK1_CBM"/>
    <property type="match status" value="1"/>
</dbReference>
<dbReference type="GO" id="GO:0031588">
    <property type="term" value="C:nucleotide-activated protein kinase complex"/>
    <property type="evidence" value="ECO:0007669"/>
    <property type="project" value="TreeGrafter"/>
</dbReference>
<feature type="compositionally biased region" description="Low complexity" evidence="1">
    <location>
        <begin position="219"/>
        <end position="230"/>
    </location>
</feature>
<evidence type="ECO:0000313" key="3">
    <source>
        <dbReference type="EMBL" id="EMG49997.1"/>
    </source>
</evidence>
<feature type="compositionally biased region" description="Basic and acidic residues" evidence="1">
    <location>
        <begin position="374"/>
        <end position="386"/>
    </location>
</feature>
<evidence type="ECO:0000313" key="4">
    <source>
        <dbReference type="Proteomes" id="UP000011777"/>
    </source>
</evidence>
<feature type="compositionally biased region" description="Low complexity" evidence="1">
    <location>
        <begin position="248"/>
        <end position="269"/>
    </location>
</feature>
<dbReference type="PANTHER" id="PTHR10343">
    <property type="entry name" value="5'-AMP-ACTIVATED PROTEIN KINASE , BETA SUBUNIT"/>
    <property type="match status" value="1"/>
</dbReference>
<gene>
    <name evidence="3" type="ORF">G210_5009</name>
</gene>
<proteinExistence type="predicted"/>
<dbReference type="InterPro" id="IPR014756">
    <property type="entry name" value="Ig_E-set"/>
</dbReference>
<dbReference type="CDD" id="cd02859">
    <property type="entry name" value="E_set_AMPKbeta_like_N"/>
    <property type="match status" value="1"/>
</dbReference>
<dbReference type="GO" id="GO:0005634">
    <property type="term" value="C:nucleus"/>
    <property type="evidence" value="ECO:0007669"/>
    <property type="project" value="TreeGrafter"/>
</dbReference>
<dbReference type="InterPro" id="IPR032640">
    <property type="entry name" value="AMPK1_CBM"/>
</dbReference>
<dbReference type="OrthoDB" id="5976022at2759"/>
<dbReference type="EMBL" id="AOGT01000419">
    <property type="protein sequence ID" value="EMG49997.1"/>
    <property type="molecule type" value="Genomic_DNA"/>
</dbReference>
<feature type="domain" description="AMP-activated protein kinase glycogen-binding" evidence="2">
    <location>
        <begin position="11"/>
        <end position="81"/>
    </location>
</feature>
<protein>
    <recommendedName>
        <fullName evidence="2">AMP-activated protein kinase glycogen-binding domain-containing protein</fullName>
    </recommendedName>
</protein>
<organism evidence="3 4">
    <name type="scientific">Candida maltosa (strain Xu316)</name>
    <name type="common">Yeast</name>
    <dbReference type="NCBI Taxonomy" id="1245528"/>
    <lineage>
        <taxon>Eukaryota</taxon>
        <taxon>Fungi</taxon>
        <taxon>Dikarya</taxon>
        <taxon>Ascomycota</taxon>
        <taxon>Saccharomycotina</taxon>
        <taxon>Pichiomycetes</taxon>
        <taxon>Debaryomycetaceae</taxon>
        <taxon>Candida/Lodderomyces clade</taxon>
        <taxon>Candida</taxon>
    </lineage>
</organism>
<keyword evidence="4" id="KW-1185">Reference proteome</keyword>
<dbReference type="InterPro" id="IPR050827">
    <property type="entry name" value="CRP1_MDG1_kinase"/>
</dbReference>
<dbReference type="eggNOG" id="KOG1616">
    <property type="taxonomic scope" value="Eukaryota"/>
</dbReference>
<feature type="region of interest" description="Disordered" evidence="1">
    <location>
        <begin position="374"/>
        <end position="406"/>
    </location>
</feature>
<dbReference type="GO" id="GO:0005737">
    <property type="term" value="C:cytoplasm"/>
    <property type="evidence" value="ECO:0007669"/>
    <property type="project" value="TreeGrafter"/>
</dbReference>
<comment type="caution">
    <text evidence="3">The sequence shown here is derived from an EMBL/GenBank/DDBJ whole genome shotgun (WGS) entry which is preliminary data.</text>
</comment>
<accession>M3HR62</accession>
<feature type="non-terminal residue" evidence="3">
    <location>
        <position position="406"/>
    </location>
</feature>
<dbReference type="Gene3D" id="2.60.40.10">
    <property type="entry name" value="Immunoglobulins"/>
    <property type="match status" value="1"/>
</dbReference>
<dbReference type="Proteomes" id="UP000011777">
    <property type="component" value="Unassembled WGS sequence"/>
</dbReference>
<feature type="compositionally biased region" description="Polar residues" evidence="1">
    <location>
        <begin position="166"/>
        <end position="182"/>
    </location>
</feature>
<dbReference type="HOGENOM" id="CLU_742225_0_0_1"/>
<evidence type="ECO:0000259" key="2">
    <source>
        <dbReference type="Pfam" id="PF16561"/>
    </source>
</evidence>
<dbReference type="GO" id="GO:0007165">
    <property type="term" value="P:signal transduction"/>
    <property type="evidence" value="ECO:0007669"/>
    <property type="project" value="TreeGrafter"/>
</dbReference>
<dbReference type="STRING" id="1245528.M3HR62"/>
<sequence length="406" mass="42258">MSYHYTFKPAGPQEVIVTGTFDNWSKTLPLVKQTDGSFSLTAPLPPTSEEINYKYVVDGDWKTNPEELTTTDASGIENNTIPKNELKELVVVPGSIIPESGLPVENKSVSNDNELKTTVLPKEEPHHASVAGEPGVFIPKDKEALSAFEKVEDVDPKTLNENVTEVGTANTEVPNESITAPSTGVLVEGSDLTPEEKKKQKKKIKRTQYKAKKKKKDAAAAAANGGSVETSTEEGTPEPEENDVSKTAAVAGVGAVSGAAAAAAAATAALQHHPETLGSTTHPTDDAVTKDIKVPVHTDVKEPVATEPTVAEPVVAEPVAAEPVVAEPVVAEPVVSEPVVEQAKESIPTEPVVAEEVPAVAAVDGTAPVVTAEDLHPKTLDPKAVEGEAQEVDASPVAATGAAAAT</sequence>
<dbReference type="InterPro" id="IPR013783">
    <property type="entry name" value="Ig-like_fold"/>
</dbReference>
<reference evidence="3 4" key="1">
    <citation type="submission" date="2013-02" db="EMBL/GenBank/DDBJ databases">
        <title>Genome sequence of Candida maltosa Xu316, a potential industrial strain for xylitol and ethanol production.</title>
        <authorList>
            <person name="Yu J."/>
            <person name="Wang Q."/>
            <person name="Geng X."/>
            <person name="Bao W."/>
            <person name="He P."/>
            <person name="Cai J."/>
        </authorList>
    </citation>
    <scope>NUCLEOTIDE SEQUENCE [LARGE SCALE GENOMIC DNA]</scope>
    <source>
        <strain evidence="4">Xu316</strain>
    </source>
</reference>
<dbReference type="PANTHER" id="PTHR10343:SF94">
    <property type="entry name" value="MDG1P"/>
    <property type="match status" value="1"/>
</dbReference>
<dbReference type="OMA" id="WPHAGAS"/>
<feature type="compositionally biased region" description="Acidic residues" evidence="1">
    <location>
        <begin position="231"/>
        <end position="242"/>
    </location>
</feature>
<name>M3HR62_CANMX</name>
<evidence type="ECO:0000256" key="1">
    <source>
        <dbReference type="SAM" id="MobiDB-lite"/>
    </source>
</evidence>
<dbReference type="AlphaFoldDB" id="M3HR62"/>
<dbReference type="GO" id="GO:0019901">
    <property type="term" value="F:protein kinase binding"/>
    <property type="evidence" value="ECO:0007669"/>
    <property type="project" value="TreeGrafter"/>
</dbReference>
<feature type="region of interest" description="Disordered" evidence="1">
    <location>
        <begin position="166"/>
        <end position="287"/>
    </location>
</feature>
<dbReference type="SUPFAM" id="SSF81296">
    <property type="entry name" value="E set domains"/>
    <property type="match status" value="1"/>
</dbReference>